<dbReference type="SUPFAM" id="SSF48208">
    <property type="entry name" value="Six-hairpin glycosidases"/>
    <property type="match status" value="1"/>
</dbReference>
<dbReference type="EMBL" id="MZGX01000004">
    <property type="protein sequence ID" value="OPX45459.1"/>
    <property type="molecule type" value="Genomic_DNA"/>
</dbReference>
<comment type="caution">
    <text evidence="1">The sequence shown here is derived from an EMBL/GenBank/DDBJ whole genome shotgun (WGS) entry which is preliminary data.</text>
</comment>
<dbReference type="RefSeq" id="WP_080063296.1">
    <property type="nucleotide sequence ID" value="NZ_MZGX01000004.1"/>
</dbReference>
<sequence length="1056" mass="119889">MKPNYLFNENNEFVIENYDKAKTFASFLPGIAGIDGIPMWAFYVNRGQVMGSFGVKDRDGTIMEFFPAHTMYQNIERKGFRTFIKHKGRIHEIFSSVSADKYARSLVIEKNRVRVVEENHTLGLRITVAYFTMPGESYAAMVRKVTVESLDGQDREIEILDGLPQLLPVGATNATYQEMSNLMKSWYEVYNAENRIAYYKVRASTADTVEVSEFEEGNFYLSFSTESNGLLPAIYDIDLVFGYNTALSRPDGWDCSIEELTLRKQIAQNKVSGGFTALRTVAGKKPFTLWSVIGHISGIHRANALKKDFCPEFILRKEREATELVEALVADTYTKTAVGMFDKYIDQCYLDNILRGGYPLIFGAGEKSHVYHVYSRKHGDLEREYNFFSLEPSLYSQGNGNFRDVCQNRRNDVLIKPQVGDFNVRHFMNLIQADGYNPLSVKGCTFTLKKEDWGELETLLETHRREVYRLVTGKFTPGRLIGFIVENGTTLNISKEAFLERVLEKSVQNFEAEFGEGYWSDHWTYNMDLVETYLAIYPDKRESFLFDDKGYCFYKSPAFVLPRADKYVAADGKVRQYGAVMAEKSGQGSQEACWLRTKQGRGEIYYTNLFVKLLSLALVKFVSLDPEGMGIEIEAGKPGWNDALNGLSGLFGSSLCETAELIRAIDFIIKSSEKYTKKVCLPEEIGGLLRTAEDLLTRNLSRELSDFEYWDLAATAREKYRDGIRNGISGQELVFSTGEVLEIFGKFRRKLQRGLEKALSYGAGIYPTYFTYNAAKYEIAEGRKNPVNGHSNVIISKFECRPLPLFLEGPARIMKTMEDKEAALELYNSIRSSEIFDSGLDMYKTSVSLEDSSPEIGRLRAFTPGWLEREAIFLHMEYKYLYAVLQAGLYEQFFNDARTMLVPFMKPEVYGRSTLENSSFIASSANPDEAVHGRGFVARMSGSTAEMLSMWFLMMAGRDIFTFEEGELSFELKPVLPDWMFDGQGKVSFRFLGNISVNYINPLKKNTYGEDCVRPAKYVLYYKDGSTRETAGKTITGRLAGDIRDGRIAGLDVSLQ</sequence>
<dbReference type="AlphaFoldDB" id="A0A1V4SNI9"/>
<reference evidence="1 2" key="1">
    <citation type="submission" date="2017-03" db="EMBL/GenBank/DDBJ databases">
        <title>Genome sequence of Clostridium hungatei DSM 14427.</title>
        <authorList>
            <person name="Poehlein A."/>
            <person name="Daniel R."/>
        </authorList>
    </citation>
    <scope>NUCLEOTIDE SEQUENCE [LARGE SCALE GENOMIC DNA]</scope>
    <source>
        <strain evidence="1 2">DSM 14427</strain>
    </source>
</reference>
<evidence type="ECO:0000313" key="2">
    <source>
        <dbReference type="Proteomes" id="UP000191554"/>
    </source>
</evidence>
<dbReference type="STRING" id="48256.CLHUN_08290"/>
<evidence type="ECO:0000313" key="1">
    <source>
        <dbReference type="EMBL" id="OPX45459.1"/>
    </source>
</evidence>
<dbReference type="InterPro" id="IPR008928">
    <property type="entry name" value="6-hairpin_glycosidase_sf"/>
</dbReference>
<proteinExistence type="predicted"/>
<gene>
    <name evidence="1" type="ORF">CLHUN_08290</name>
</gene>
<protein>
    <recommendedName>
        <fullName evidence="3">Cellobiose phosphorylase</fullName>
    </recommendedName>
</protein>
<name>A0A1V4SNI9_RUMHU</name>
<accession>A0A1V4SNI9</accession>
<organism evidence="1 2">
    <name type="scientific">Ruminiclostridium hungatei</name>
    <name type="common">Clostridium hungatei</name>
    <dbReference type="NCBI Taxonomy" id="48256"/>
    <lineage>
        <taxon>Bacteria</taxon>
        <taxon>Bacillati</taxon>
        <taxon>Bacillota</taxon>
        <taxon>Clostridia</taxon>
        <taxon>Eubacteriales</taxon>
        <taxon>Oscillospiraceae</taxon>
        <taxon>Ruminiclostridium</taxon>
    </lineage>
</organism>
<dbReference type="OrthoDB" id="38684at2"/>
<keyword evidence="2" id="KW-1185">Reference proteome</keyword>
<evidence type="ECO:0008006" key="3">
    <source>
        <dbReference type="Google" id="ProtNLM"/>
    </source>
</evidence>
<dbReference type="GO" id="GO:0005975">
    <property type="term" value="P:carbohydrate metabolic process"/>
    <property type="evidence" value="ECO:0007669"/>
    <property type="project" value="InterPro"/>
</dbReference>
<dbReference type="Proteomes" id="UP000191554">
    <property type="component" value="Unassembled WGS sequence"/>
</dbReference>